<feature type="transmembrane region" description="Helical" evidence="2">
    <location>
        <begin position="25"/>
        <end position="43"/>
    </location>
</feature>
<name>A0A1F5HJI9_9BACT</name>
<keyword evidence="2" id="KW-0472">Membrane</keyword>
<protein>
    <recommendedName>
        <fullName evidence="3">LytR/CpsA/Psr regulator C-terminal domain-containing protein</fullName>
    </recommendedName>
</protein>
<dbReference type="AlphaFoldDB" id="A0A1F5HJI9"/>
<keyword evidence="2" id="KW-0812">Transmembrane</keyword>
<evidence type="ECO:0000256" key="2">
    <source>
        <dbReference type="SAM" id="Phobius"/>
    </source>
</evidence>
<evidence type="ECO:0000313" key="5">
    <source>
        <dbReference type="Proteomes" id="UP000178369"/>
    </source>
</evidence>
<dbReference type="Proteomes" id="UP000178369">
    <property type="component" value="Unassembled WGS sequence"/>
</dbReference>
<feature type="compositionally biased region" description="Polar residues" evidence="1">
    <location>
        <begin position="63"/>
        <end position="82"/>
    </location>
</feature>
<feature type="region of interest" description="Disordered" evidence="1">
    <location>
        <begin position="60"/>
        <end position="85"/>
    </location>
</feature>
<feature type="domain" description="LytR/CpsA/Psr regulator C-terminal" evidence="3">
    <location>
        <begin position="88"/>
        <end position="175"/>
    </location>
</feature>
<evidence type="ECO:0000313" key="4">
    <source>
        <dbReference type="EMBL" id="OGE04310.1"/>
    </source>
</evidence>
<accession>A0A1F5HJI9</accession>
<gene>
    <name evidence="4" type="ORF">A3F45_04490</name>
</gene>
<dbReference type="Pfam" id="PF13399">
    <property type="entry name" value="LytR_C"/>
    <property type="match status" value="1"/>
</dbReference>
<sequence length="176" mass="19152">MDEQQNSPIAGTPVYQQSQEKNAKWLWLLIILIIIGAMVFAYIRGIGPFGALKNRGEAVESPTPAQFTQPSPDTESSPQANLDKSEPKIRVLNGIGKAGTASSVKDFLEGKGWKVGEIGNAPNFDFEKTVIRLKENFKQFADLLFGDLSDNYSVTVSEDDLSATDSADIEIIVGSK</sequence>
<evidence type="ECO:0000256" key="1">
    <source>
        <dbReference type="SAM" id="MobiDB-lite"/>
    </source>
</evidence>
<proteinExistence type="predicted"/>
<dbReference type="InterPro" id="IPR027381">
    <property type="entry name" value="LytR/CpsA/Psr_C"/>
</dbReference>
<dbReference type="EMBL" id="MFBL01000038">
    <property type="protein sequence ID" value="OGE04310.1"/>
    <property type="molecule type" value="Genomic_DNA"/>
</dbReference>
<reference evidence="4 5" key="1">
    <citation type="journal article" date="2016" name="Nat. Commun.">
        <title>Thousands of microbial genomes shed light on interconnected biogeochemical processes in an aquifer system.</title>
        <authorList>
            <person name="Anantharaman K."/>
            <person name="Brown C.T."/>
            <person name="Hug L.A."/>
            <person name="Sharon I."/>
            <person name="Castelle C.J."/>
            <person name="Probst A.J."/>
            <person name="Thomas B.C."/>
            <person name="Singh A."/>
            <person name="Wilkins M.J."/>
            <person name="Karaoz U."/>
            <person name="Brodie E.L."/>
            <person name="Williams K.H."/>
            <person name="Hubbard S.S."/>
            <person name="Banfield J.F."/>
        </authorList>
    </citation>
    <scope>NUCLEOTIDE SEQUENCE [LARGE SCALE GENOMIC DNA]</scope>
</reference>
<keyword evidence="2" id="KW-1133">Transmembrane helix</keyword>
<comment type="caution">
    <text evidence="4">The sequence shown here is derived from an EMBL/GenBank/DDBJ whole genome shotgun (WGS) entry which is preliminary data.</text>
</comment>
<evidence type="ECO:0000259" key="3">
    <source>
        <dbReference type="Pfam" id="PF13399"/>
    </source>
</evidence>
<organism evidence="4 5">
    <name type="scientific">Candidatus Curtissbacteria bacterium RIFCSPHIGHO2_12_FULL_41_17</name>
    <dbReference type="NCBI Taxonomy" id="1797722"/>
    <lineage>
        <taxon>Bacteria</taxon>
        <taxon>Candidatus Curtissiibacteriota</taxon>
    </lineage>
</organism>
<dbReference type="Gene3D" id="3.30.70.2390">
    <property type="match status" value="1"/>
</dbReference>